<dbReference type="InterPro" id="IPR036412">
    <property type="entry name" value="HAD-like_sf"/>
</dbReference>
<sequence>MANRKIEYVIFDMDGLMIDSEKVYTEVTNNILGKYGKEMTWEMKAGCMGRRESHQPPSSSPLTETFRWQPSAKQANTSSPSSRTSRSRSPTTLPSATSNKTSAGRPCNSSPACSGSCCT</sequence>
<keyword evidence="3" id="KW-1185">Reference proteome</keyword>
<organism evidence="2 3">
    <name type="scientific">Athelia psychrophila</name>
    <dbReference type="NCBI Taxonomy" id="1759441"/>
    <lineage>
        <taxon>Eukaryota</taxon>
        <taxon>Fungi</taxon>
        <taxon>Dikarya</taxon>
        <taxon>Basidiomycota</taxon>
        <taxon>Agaricomycotina</taxon>
        <taxon>Agaricomycetes</taxon>
        <taxon>Agaricomycetidae</taxon>
        <taxon>Atheliales</taxon>
        <taxon>Atheliaceae</taxon>
        <taxon>Athelia</taxon>
    </lineage>
</organism>
<dbReference type="STRING" id="436010.A0A166IH70"/>
<dbReference type="Gene3D" id="1.10.150.240">
    <property type="entry name" value="Putative phosphatase, domain 2"/>
    <property type="match status" value="1"/>
</dbReference>
<evidence type="ECO:0000256" key="1">
    <source>
        <dbReference type="SAM" id="MobiDB-lite"/>
    </source>
</evidence>
<dbReference type="AlphaFoldDB" id="A0A166IH70"/>
<dbReference type="EMBL" id="KV417560">
    <property type="protein sequence ID" value="KZP19813.1"/>
    <property type="molecule type" value="Genomic_DNA"/>
</dbReference>
<dbReference type="Gene3D" id="3.40.50.1000">
    <property type="entry name" value="HAD superfamily/HAD-like"/>
    <property type="match status" value="1"/>
</dbReference>
<dbReference type="SUPFAM" id="SSF56784">
    <property type="entry name" value="HAD-like"/>
    <property type="match status" value="1"/>
</dbReference>
<dbReference type="InterPro" id="IPR023214">
    <property type="entry name" value="HAD_sf"/>
</dbReference>
<evidence type="ECO:0008006" key="4">
    <source>
        <dbReference type="Google" id="ProtNLM"/>
    </source>
</evidence>
<feature type="compositionally biased region" description="Polar residues" evidence="1">
    <location>
        <begin position="99"/>
        <end position="113"/>
    </location>
</feature>
<proteinExistence type="predicted"/>
<dbReference type="PANTHER" id="PTHR18901:SF38">
    <property type="entry name" value="PSEUDOURIDINE-5'-PHOSPHATASE"/>
    <property type="match status" value="1"/>
</dbReference>
<gene>
    <name evidence="2" type="ORF">FIBSPDRAFT_1045244</name>
</gene>
<feature type="compositionally biased region" description="Low complexity" evidence="1">
    <location>
        <begin position="77"/>
        <end position="98"/>
    </location>
</feature>
<evidence type="ECO:0000313" key="2">
    <source>
        <dbReference type="EMBL" id="KZP19813.1"/>
    </source>
</evidence>
<accession>A0A166IH70</accession>
<dbReference type="Proteomes" id="UP000076532">
    <property type="component" value="Unassembled WGS sequence"/>
</dbReference>
<dbReference type="OrthoDB" id="40579at2759"/>
<reference evidence="2 3" key="1">
    <citation type="journal article" date="2016" name="Mol. Biol. Evol.">
        <title>Comparative Genomics of Early-Diverging Mushroom-Forming Fungi Provides Insights into the Origins of Lignocellulose Decay Capabilities.</title>
        <authorList>
            <person name="Nagy L.G."/>
            <person name="Riley R."/>
            <person name="Tritt A."/>
            <person name="Adam C."/>
            <person name="Daum C."/>
            <person name="Floudas D."/>
            <person name="Sun H."/>
            <person name="Yadav J.S."/>
            <person name="Pangilinan J."/>
            <person name="Larsson K.H."/>
            <person name="Matsuura K."/>
            <person name="Barry K."/>
            <person name="Labutti K."/>
            <person name="Kuo R."/>
            <person name="Ohm R.A."/>
            <person name="Bhattacharya S.S."/>
            <person name="Shirouzu T."/>
            <person name="Yoshinaga Y."/>
            <person name="Martin F.M."/>
            <person name="Grigoriev I.V."/>
            <person name="Hibbett D.S."/>
        </authorList>
    </citation>
    <scope>NUCLEOTIDE SEQUENCE [LARGE SCALE GENOMIC DNA]</scope>
    <source>
        <strain evidence="2 3">CBS 109695</strain>
    </source>
</reference>
<protein>
    <recommendedName>
        <fullName evidence="4">HAD-like protein</fullName>
    </recommendedName>
</protein>
<name>A0A166IH70_9AGAM</name>
<dbReference type="GO" id="GO:0016791">
    <property type="term" value="F:phosphatase activity"/>
    <property type="evidence" value="ECO:0007669"/>
    <property type="project" value="TreeGrafter"/>
</dbReference>
<dbReference type="InterPro" id="IPR023198">
    <property type="entry name" value="PGP-like_dom2"/>
</dbReference>
<dbReference type="PANTHER" id="PTHR18901">
    <property type="entry name" value="2-DEOXYGLUCOSE-6-PHOSPHATE PHOSPHATASE 2"/>
    <property type="match status" value="1"/>
</dbReference>
<feature type="region of interest" description="Disordered" evidence="1">
    <location>
        <begin position="46"/>
        <end position="119"/>
    </location>
</feature>
<evidence type="ECO:0000313" key="3">
    <source>
        <dbReference type="Proteomes" id="UP000076532"/>
    </source>
</evidence>
<feature type="compositionally biased region" description="Polar residues" evidence="1">
    <location>
        <begin position="55"/>
        <end position="76"/>
    </location>
</feature>